<dbReference type="AlphaFoldDB" id="A0A347UHA9"/>
<accession>A0A347UHA9</accession>
<organism evidence="3 4">
    <name type="scientific">Profundibacter amoris</name>
    <dbReference type="NCBI Taxonomy" id="2171755"/>
    <lineage>
        <taxon>Bacteria</taxon>
        <taxon>Pseudomonadati</taxon>
        <taxon>Pseudomonadota</taxon>
        <taxon>Alphaproteobacteria</taxon>
        <taxon>Rhodobacterales</taxon>
        <taxon>Paracoccaceae</taxon>
        <taxon>Profundibacter</taxon>
    </lineage>
</organism>
<keyword evidence="2" id="KW-1133">Transmembrane helix</keyword>
<feature type="region of interest" description="Disordered" evidence="1">
    <location>
        <begin position="87"/>
        <end position="108"/>
    </location>
</feature>
<keyword evidence="4" id="KW-1185">Reference proteome</keyword>
<feature type="transmembrane region" description="Helical" evidence="2">
    <location>
        <begin position="6"/>
        <end position="25"/>
    </location>
</feature>
<reference evidence="3 4" key="1">
    <citation type="submission" date="2018-09" db="EMBL/GenBank/DDBJ databases">
        <title>Profundibacter amoris BAR1 gen. nov., sp. nov., a new member of the Roseobacter clade isolated at Lokis Castle Vent Field on the Arctic Mid-Oceanic Ridge.</title>
        <authorList>
            <person name="Le Moine Bauer S."/>
            <person name="Sjoeberg A.G."/>
            <person name="L'Haridon S."/>
            <person name="Stokke R."/>
            <person name="Roalkvam I."/>
            <person name="Steen I.H."/>
            <person name="Dahle H."/>
        </authorList>
    </citation>
    <scope>NUCLEOTIDE SEQUENCE [LARGE SCALE GENOMIC DNA]</scope>
    <source>
        <strain evidence="3 4">BAR1</strain>
    </source>
</reference>
<gene>
    <name evidence="3" type="ORF">BAR1_10035</name>
</gene>
<keyword evidence="2" id="KW-0812">Transmembrane</keyword>
<evidence type="ECO:0000313" key="3">
    <source>
        <dbReference type="EMBL" id="AXX98237.1"/>
    </source>
</evidence>
<evidence type="ECO:0000256" key="2">
    <source>
        <dbReference type="SAM" id="Phobius"/>
    </source>
</evidence>
<feature type="compositionally biased region" description="Polar residues" evidence="1">
    <location>
        <begin position="96"/>
        <end position="108"/>
    </location>
</feature>
<dbReference type="RefSeq" id="WP_118942893.1">
    <property type="nucleotide sequence ID" value="NZ_CP032125.1"/>
</dbReference>
<dbReference type="Proteomes" id="UP000261704">
    <property type="component" value="Chromosome"/>
</dbReference>
<name>A0A347UHA9_9RHOB</name>
<protein>
    <submittedName>
        <fullName evidence="3">Uncharacterized protein</fullName>
    </submittedName>
</protein>
<sequence>MGLWQSILLGIAALIAIAILIEMILKRNRPRPPLAKQFLDDEVYNDDEGKPELGMEAVDMDVIRASEGANRSAAALGARDMQFWTRLTRKRHSRKTNTPPTRTNGDKT</sequence>
<evidence type="ECO:0000313" key="4">
    <source>
        <dbReference type="Proteomes" id="UP000261704"/>
    </source>
</evidence>
<proteinExistence type="predicted"/>
<dbReference type="EMBL" id="CP032125">
    <property type="protein sequence ID" value="AXX98237.1"/>
    <property type="molecule type" value="Genomic_DNA"/>
</dbReference>
<dbReference type="KEGG" id="pamo:BAR1_10035"/>
<keyword evidence="2" id="KW-0472">Membrane</keyword>
<evidence type="ECO:0000256" key="1">
    <source>
        <dbReference type="SAM" id="MobiDB-lite"/>
    </source>
</evidence>